<dbReference type="PANTHER" id="PTHR11076">
    <property type="entry name" value="DNA REPAIR POLYMERASE UMUC / TRANSFERASE FAMILY MEMBER"/>
    <property type="match status" value="1"/>
</dbReference>
<sequence>MAVNPRLISLIDANNFYVSCERVFRPDLIGKPVAVLSNNDGCIVSRSQEIKDIGVKMGVPAFQIQHLVKHHNIQLLSSNYGLYADLSARVMSVLETFAPSIEIYSIDEAFLDFTDLYPCTKDPIAYGQQIKKTVLRHTGIPVCVGMGPTKTLAKLANFAAKKWKQTGGVLDLSDIQRREKLMKIVPVGEVWGIGRQLSKQLNQLGIQTVWDLAQQSPQKMQQQFSVVMARTIMELNGIACLELEEIAPNKQQIICSRSFSRKLTTLPELTPAMAEFASRAAEKLRQQHSVTGCVTAFIRTNPFAEHEPQYKRSASYTLDQPSQDSRIITRIVLRLLEDIYRPGYGYQKCGVQLNQIQAQTAPGQFDLFEFADNQLPSENRPLMQTVDQINRRFPKGIAIAATKIDQTWKPKAERLSQRYTTDWRELMTVHCK</sequence>
<dbReference type="NCBIfam" id="NF002955">
    <property type="entry name" value="PRK03609.1"/>
    <property type="match status" value="1"/>
</dbReference>
<evidence type="ECO:0000259" key="6">
    <source>
        <dbReference type="PROSITE" id="PS50173"/>
    </source>
</evidence>
<dbReference type="Pfam" id="PF13438">
    <property type="entry name" value="DUF4113"/>
    <property type="match status" value="1"/>
</dbReference>
<dbReference type="Gene3D" id="1.10.150.20">
    <property type="entry name" value="5' to 3' exonuclease, C-terminal subdomain"/>
    <property type="match status" value="1"/>
</dbReference>
<dbReference type="Proteomes" id="UP001284537">
    <property type="component" value="Unassembled WGS sequence"/>
</dbReference>
<keyword evidence="8" id="KW-1185">Reference proteome</keyword>
<dbReference type="InterPro" id="IPR050116">
    <property type="entry name" value="DNA_polymerase-Y"/>
</dbReference>
<dbReference type="RefSeq" id="WP_319961720.1">
    <property type="nucleotide sequence ID" value="NZ_JAXARY010000010.1"/>
</dbReference>
<comment type="similarity">
    <text evidence="1">Belongs to the DNA polymerase type-Y family.</text>
</comment>
<dbReference type="InterPro" id="IPR001126">
    <property type="entry name" value="UmuC"/>
</dbReference>
<dbReference type="InterPro" id="IPR043502">
    <property type="entry name" value="DNA/RNA_pol_sf"/>
</dbReference>
<keyword evidence="2" id="KW-0227">DNA damage</keyword>
<feature type="domain" description="UmuC" evidence="6">
    <location>
        <begin position="8"/>
        <end position="194"/>
    </location>
</feature>
<dbReference type="EMBL" id="JAXARY010000010">
    <property type="protein sequence ID" value="MDX8128028.1"/>
    <property type="molecule type" value="Genomic_DNA"/>
</dbReference>
<gene>
    <name evidence="7" type="ORF">QLH52_12100</name>
</gene>
<dbReference type="SUPFAM" id="SSF100879">
    <property type="entry name" value="Lesion bypass DNA polymerase (Y-family), little finger domain"/>
    <property type="match status" value="1"/>
</dbReference>
<keyword evidence="4" id="KW-0234">DNA repair</keyword>
<dbReference type="CDD" id="cd01700">
    <property type="entry name" value="PolY_Pol_V_umuC"/>
    <property type="match status" value="1"/>
</dbReference>
<evidence type="ECO:0000256" key="5">
    <source>
        <dbReference type="ARBA" id="ARBA00023236"/>
    </source>
</evidence>
<keyword evidence="5" id="KW-0742">SOS response</keyword>
<organism evidence="7 8">
    <name type="scientific">Methylomonas defluvii</name>
    <dbReference type="NCBI Taxonomy" id="3045149"/>
    <lineage>
        <taxon>Bacteria</taxon>
        <taxon>Pseudomonadati</taxon>
        <taxon>Pseudomonadota</taxon>
        <taxon>Gammaproteobacteria</taxon>
        <taxon>Methylococcales</taxon>
        <taxon>Methylococcaceae</taxon>
        <taxon>Methylomonas</taxon>
    </lineage>
</organism>
<dbReference type="Gene3D" id="3.30.1490.100">
    <property type="entry name" value="DNA polymerase, Y-family, little finger domain"/>
    <property type="match status" value="1"/>
</dbReference>
<dbReference type="SUPFAM" id="SSF56672">
    <property type="entry name" value="DNA/RNA polymerases"/>
    <property type="match status" value="1"/>
</dbReference>
<evidence type="ECO:0000256" key="4">
    <source>
        <dbReference type="ARBA" id="ARBA00023204"/>
    </source>
</evidence>
<comment type="caution">
    <text evidence="7">The sequence shown here is derived from an EMBL/GenBank/DDBJ whole genome shotgun (WGS) entry which is preliminary data.</text>
</comment>
<reference evidence="7 8" key="1">
    <citation type="submission" date="2023-11" db="EMBL/GenBank/DDBJ databases">
        <authorList>
            <person name="Ouyang M.-Y."/>
        </authorList>
    </citation>
    <scope>NUCLEOTIDE SEQUENCE [LARGE SCALE GENOMIC DNA]</scope>
    <source>
        <strain evidence="7 8">OY6</strain>
    </source>
</reference>
<evidence type="ECO:0000313" key="7">
    <source>
        <dbReference type="EMBL" id="MDX8128028.1"/>
    </source>
</evidence>
<evidence type="ECO:0000256" key="3">
    <source>
        <dbReference type="ARBA" id="ARBA00023199"/>
    </source>
</evidence>
<dbReference type="PANTHER" id="PTHR11076:SF34">
    <property type="entry name" value="PROTEIN UMUC"/>
    <property type="match status" value="1"/>
</dbReference>
<dbReference type="Pfam" id="PF00817">
    <property type="entry name" value="IMS"/>
    <property type="match status" value="1"/>
</dbReference>
<dbReference type="InterPro" id="IPR025188">
    <property type="entry name" value="DUF4113"/>
</dbReference>
<dbReference type="InterPro" id="IPR017961">
    <property type="entry name" value="DNA_pol_Y-fam_little_finger"/>
</dbReference>
<evidence type="ECO:0000256" key="2">
    <source>
        <dbReference type="ARBA" id="ARBA00022763"/>
    </source>
</evidence>
<dbReference type="InterPro" id="IPR036775">
    <property type="entry name" value="DNA_pol_Y-fam_lit_finger_sf"/>
</dbReference>
<accession>A0ABU4UF72</accession>
<protein>
    <submittedName>
        <fullName evidence="7">Y-family DNA polymerase</fullName>
    </submittedName>
</protein>
<name>A0ABU4UF72_9GAMM</name>
<evidence type="ECO:0000256" key="1">
    <source>
        <dbReference type="ARBA" id="ARBA00010945"/>
    </source>
</evidence>
<proteinExistence type="inferred from homology"/>
<dbReference type="Gene3D" id="3.40.1170.60">
    <property type="match status" value="1"/>
</dbReference>
<keyword evidence="3" id="KW-0741">SOS mutagenesis</keyword>
<dbReference type="PROSITE" id="PS50173">
    <property type="entry name" value="UMUC"/>
    <property type="match status" value="1"/>
</dbReference>
<evidence type="ECO:0000313" key="8">
    <source>
        <dbReference type="Proteomes" id="UP001284537"/>
    </source>
</evidence>
<dbReference type="Pfam" id="PF11799">
    <property type="entry name" value="IMS_C"/>
    <property type="match status" value="1"/>
</dbReference>
<dbReference type="InterPro" id="IPR043128">
    <property type="entry name" value="Rev_trsase/Diguanyl_cyclase"/>
</dbReference>
<dbReference type="Gene3D" id="3.30.70.270">
    <property type="match status" value="1"/>
</dbReference>